<accession>A0A386H3U6</accession>
<dbReference type="KEGG" id="cfer:D4Z93_07625"/>
<dbReference type="EMBL" id="CP032416">
    <property type="protein sequence ID" value="AYD40399.1"/>
    <property type="molecule type" value="Genomic_DNA"/>
</dbReference>
<evidence type="ECO:0000313" key="2">
    <source>
        <dbReference type="Proteomes" id="UP000266301"/>
    </source>
</evidence>
<dbReference type="AlphaFoldDB" id="A0A386H3U6"/>
<organism evidence="1 2">
    <name type="scientific">Clostridium fermenticellae</name>
    <dbReference type="NCBI Taxonomy" id="2068654"/>
    <lineage>
        <taxon>Bacteria</taxon>
        <taxon>Bacillati</taxon>
        <taxon>Bacillota</taxon>
        <taxon>Clostridia</taxon>
        <taxon>Eubacteriales</taxon>
        <taxon>Clostridiaceae</taxon>
        <taxon>Clostridium</taxon>
    </lineage>
</organism>
<keyword evidence="2" id="KW-1185">Reference proteome</keyword>
<name>A0A386H3U6_9CLOT</name>
<protein>
    <submittedName>
        <fullName evidence="1">Uncharacterized protein</fullName>
    </submittedName>
</protein>
<dbReference type="Pfam" id="PF16800">
    <property type="entry name" value="Endopep_inhib"/>
    <property type="match status" value="1"/>
</dbReference>
<gene>
    <name evidence="1" type="ORF">D4Z93_07625</name>
</gene>
<reference evidence="1 2" key="1">
    <citation type="journal article" date="2019" name="Int. J. Syst. Evol. Microbiol.">
        <title>Clostridium fermenticellae sp. nov., isolated from the mud in a fermentation cellar for the production of the Chinese liquor, baijiu.</title>
        <authorList>
            <person name="Xu P.X."/>
            <person name="Chai L.J."/>
            <person name="Qiu T."/>
            <person name="Zhang X.J."/>
            <person name="Lu Z.M."/>
            <person name="Xiao C."/>
            <person name="Wang S.T."/>
            <person name="Shen C.H."/>
            <person name="Shi J.S."/>
            <person name="Xu Z.H."/>
        </authorList>
    </citation>
    <scope>NUCLEOTIDE SEQUENCE [LARGE SCALE GENOMIC DNA]</scope>
    <source>
        <strain evidence="1 2">JN500901</strain>
    </source>
</reference>
<dbReference type="Proteomes" id="UP000266301">
    <property type="component" value="Chromosome"/>
</dbReference>
<sequence>MKKIVVIGIVLIIVLGGKNIDIVHADIFDRNYDFQNNNIVSNDKIKEILIKSDNAFRKLLKIKVDYKECVNISGKSYARVEENIEKYGSVYNYLVQNNNLKNYYTDEFIDKISKYIFKRIDGKYYMLYGNPEPRVIVKNSNIVSQKIYNNRIYLIIKDYTSNDKVYMYANIQLIFNGDMWIIDKSDNWGIR</sequence>
<evidence type="ECO:0000313" key="1">
    <source>
        <dbReference type="EMBL" id="AYD40399.1"/>
    </source>
</evidence>
<dbReference type="InterPro" id="IPR031841">
    <property type="entry name" value="Endopep_inhib"/>
</dbReference>
<dbReference type="RefSeq" id="WP_119972079.1">
    <property type="nucleotide sequence ID" value="NZ_CP032416.1"/>
</dbReference>
<proteinExistence type="predicted"/>
<dbReference type="OrthoDB" id="1935856at2"/>